<dbReference type="PANTHER" id="PTHR33490:SF6">
    <property type="entry name" value="SLL1049 PROTEIN"/>
    <property type="match status" value="1"/>
</dbReference>
<evidence type="ECO:0000313" key="5">
    <source>
        <dbReference type="Proteomes" id="UP000824124"/>
    </source>
</evidence>
<evidence type="ECO:0000256" key="2">
    <source>
        <dbReference type="SAM" id="SignalP"/>
    </source>
</evidence>
<dbReference type="Pfam" id="PF01841">
    <property type="entry name" value="Transglut_core"/>
    <property type="match status" value="1"/>
</dbReference>
<feature type="chain" id="PRO_5038658343" evidence="2">
    <location>
        <begin position="33"/>
        <end position="536"/>
    </location>
</feature>
<reference evidence="4" key="2">
    <citation type="journal article" date="2021" name="PeerJ">
        <title>Extensive microbial diversity within the chicken gut microbiome revealed by metagenomics and culture.</title>
        <authorList>
            <person name="Gilroy R."/>
            <person name="Ravi A."/>
            <person name="Getino M."/>
            <person name="Pursley I."/>
            <person name="Horton D.L."/>
            <person name="Alikhan N.F."/>
            <person name="Baker D."/>
            <person name="Gharbi K."/>
            <person name="Hall N."/>
            <person name="Watson M."/>
            <person name="Adriaenssens E.M."/>
            <person name="Foster-Nyarko E."/>
            <person name="Jarju S."/>
            <person name="Secka A."/>
            <person name="Antonio M."/>
            <person name="Oren A."/>
            <person name="Chaudhuri R.R."/>
            <person name="La Ragione R."/>
            <person name="Hildebrand F."/>
            <person name="Pallen M.J."/>
        </authorList>
    </citation>
    <scope>NUCLEOTIDE SEQUENCE</scope>
    <source>
        <strain evidence="4">2830</strain>
    </source>
</reference>
<protein>
    <submittedName>
        <fullName evidence="4">S-layer homology domain-containing protein</fullName>
    </submittedName>
</protein>
<feature type="domain" description="SLH" evidence="3">
    <location>
        <begin position="409"/>
        <end position="472"/>
    </location>
</feature>
<dbReference type="Proteomes" id="UP000824124">
    <property type="component" value="Unassembled WGS sequence"/>
</dbReference>
<evidence type="ECO:0000259" key="3">
    <source>
        <dbReference type="PROSITE" id="PS51272"/>
    </source>
</evidence>
<reference evidence="4" key="1">
    <citation type="submission" date="2020-10" db="EMBL/GenBank/DDBJ databases">
        <authorList>
            <person name="Gilroy R."/>
        </authorList>
    </citation>
    <scope>NUCLEOTIDE SEQUENCE</scope>
    <source>
        <strain evidence="4">2830</strain>
    </source>
</reference>
<name>A0A9D1HM69_9FIRM</name>
<feature type="domain" description="SLH" evidence="3">
    <location>
        <begin position="342"/>
        <end position="407"/>
    </location>
</feature>
<feature type="domain" description="SLH" evidence="3">
    <location>
        <begin position="474"/>
        <end position="534"/>
    </location>
</feature>
<keyword evidence="2" id="KW-0732">Signal</keyword>
<gene>
    <name evidence="4" type="ORF">IAB00_06585</name>
</gene>
<sequence>MICRLIKVACRCVLAALLSAALFLAPSGAANAEESVIRTNGQIYTVINTVQLENRSARPIYNIRLEVPLSETESVVWQDFLGEEFSPQPAEITTNAAGTRVAVYRLDQLNVGETVQLIQRVAVRNYCVSFDAQVMTEEPVPESLAAYLAPTENINSDMEEIREFARLAAASTDNDYLQARLLFAAVNKYMTYDNSVKSSHSAAQAYQTRHGNCEDYSNLYVAGLRSLGIPARVCSGYLYGREAQTNNNYLSPTGHIDADKIRHSWVMFYISGMGWLVADPTFSYTNGEAGDTIVDWDRFAKITPTNRLVYTGGQLPDNSSIRYTYQGAAPYVTYHSELALYSLILPFKDLVDHWAADSVLGLYYNTPQLVKGISDNYFGVNENLTRAELAVMLNRVLDNAVPLSKADMREFSFSDLPETHWAYNEVSKAVARGILNGYPDGTVRPDVEISRAEAAVMLSRVIGGETVGTPAPYGDVAANGYGWAAASIAHLSELQIMNGVAAGIFKPGKTMTRGEGAAIVYRWLQSDVYRSVYLNY</sequence>
<dbReference type="SMART" id="SM00460">
    <property type="entry name" value="TGc"/>
    <property type="match status" value="1"/>
</dbReference>
<evidence type="ECO:0000313" key="4">
    <source>
        <dbReference type="EMBL" id="HIU10886.1"/>
    </source>
</evidence>
<dbReference type="AlphaFoldDB" id="A0A9D1HM69"/>
<evidence type="ECO:0000256" key="1">
    <source>
        <dbReference type="ARBA" id="ARBA00022737"/>
    </source>
</evidence>
<dbReference type="Pfam" id="PF00395">
    <property type="entry name" value="SLH"/>
    <property type="match status" value="3"/>
</dbReference>
<proteinExistence type="predicted"/>
<dbReference type="PROSITE" id="PS51272">
    <property type="entry name" value="SLH"/>
    <property type="match status" value="3"/>
</dbReference>
<organism evidence="4 5">
    <name type="scientific">Candidatus Avidehalobacter gallistercoris</name>
    <dbReference type="NCBI Taxonomy" id="2840694"/>
    <lineage>
        <taxon>Bacteria</taxon>
        <taxon>Bacillati</taxon>
        <taxon>Bacillota</taxon>
        <taxon>Clostridia</taxon>
        <taxon>Eubacteriales</taxon>
        <taxon>Peptococcaceae</taxon>
        <taxon>Peptococcaceae incertae sedis</taxon>
        <taxon>Candidatus Avidehalobacter</taxon>
    </lineage>
</organism>
<accession>A0A9D1HM69</accession>
<dbReference type="SUPFAM" id="SSF54001">
    <property type="entry name" value="Cysteine proteinases"/>
    <property type="match status" value="1"/>
</dbReference>
<dbReference type="EMBL" id="DVMH01000033">
    <property type="protein sequence ID" value="HIU10886.1"/>
    <property type="molecule type" value="Genomic_DNA"/>
</dbReference>
<dbReference type="InterPro" id="IPR002931">
    <property type="entry name" value="Transglutaminase-like"/>
</dbReference>
<dbReference type="Gene3D" id="3.10.620.30">
    <property type="match status" value="1"/>
</dbReference>
<feature type="signal peptide" evidence="2">
    <location>
        <begin position="1"/>
        <end position="32"/>
    </location>
</feature>
<keyword evidence="1" id="KW-0677">Repeat</keyword>
<dbReference type="InterPro" id="IPR001119">
    <property type="entry name" value="SLH_dom"/>
</dbReference>
<dbReference type="InterPro" id="IPR038765">
    <property type="entry name" value="Papain-like_cys_pep_sf"/>
</dbReference>
<dbReference type="PANTHER" id="PTHR33490">
    <property type="entry name" value="BLR5614 PROTEIN-RELATED"/>
    <property type="match status" value="1"/>
</dbReference>
<comment type="caution">
    <text evidence="4">The sequence shown here is derived from an EMBL/GenBank/DDBJ whole genome shotgun (WGS) entry which is preliminary data.</text>
</comment>